<dbReference type="Gene3D" id="2.40.70.10">
    <property type="entry name" value="Acid Proteases"/>
    <property type="match status" value="1"/>
</dbReference>
<sequence length="416" mass="47708">MDRFLDVDNNNEPNGSEGRENNFQQWIRQLVSETIDQYATDIAALFRRVIVGENQYHESMKAQIFVQELCSDLALAVGLFMPRTLQEAIKRAQVSELALSRNITIQNPLPFISPLVSYFQQPIIRMNQPILTNSIEDPVKKLTLLMEEIVVLLEHVSWKCPDSNQDSGQRLNNNERQRPEERNMNNDKNRPTVDGESAFISKNHLDEPTKEVYTANRRKGNDGEATEVKKPELVKKNPKIMSIEEGKSSGCVVSVNFLKEVRISIDHPSTVLMIGVHGKRKRPLGEVDEFTVTVEEKTITSCAVISDAKNYAIIIGNDQLKKARTRLDWEEYEPTSDKETESESKEEEEYEDESLINETYFYMKLQEANDELIICGICSKVGHDKDLSICPLTMEQEVKIENLLEEYKEIFNEEIS</sequence>
<feature type="region of interest" description="Disordered" evidence="1">
    <location>
        <begin position="331"/>
        <end position="353"/>
    </location>
</feature>
<dbReference type="Proteomes" id="UP000266673">
    <property type="component" value="Unassembled WGS sequence"/>
</dbReference>
<dbReference type="InterPro" id="IPR021109">
    <property type="entry name" value="Peptidase_aspartic_dom_sf"/>
</dbReference>
<feature type="compositionally biased region" description="Basic and acidic residues" evidence="1">
    <location>
        <begin position="331"/>
        <end position="343"/>
    </location>
</feature>
<evidence type="ECO:0000313" key="2">
    <source>
        <dbReference type="EMBL" id="RIB14895.1"/>
    </source>
</evidence>
<feature type="region of interest" description="Disordered" evidence="1">
    <location>
        <begin position="162"/>
        <end position="195"/>
    </location>
</feature>
<dbReference type="STRING" id="44941.A0A397UXK8"/>
<feature type="compositionally biased region" description="Acidic residues" evidence="1">
    <location>
        <begin position="344"/>
        <end position="353"/>
    </location>
</feature>
<evidence type="ECO:0000313" key="3">
    <source>
        <dbReference type="Proteomes" id="UP000266673"/>
    </source>
</evidence>
<feature type="compositionally biased region" description="Polar residues" evidence="1">
    <location>
        <begin position="162"/>
        <end position="171"/>
    </location>
</feature>
<protein>
    <submittedName>
        <fullName evidence="2">Uncharacterized protein</fullName>
    </submittedName>
</protein>
<dbReference type="AlphaFoldDB" id="A0A397UXK8"/>
<proteinExistence type="predicted"/>
<gene>
    <name evidence="2" type="ORF">C2G38_2193803</name>
</gene>
<name>A0A397UXK8_9GLOM</name>
<dbReference type="EMBL" id="QKWP01000787">
    <property type="protein sequence ID" value="RIB14895.1"/>
    <property type="molecule type" value="Genomic_DNA"/>
</dbReference>
<accession>A0A397UXK8</accession>
<reference evidence="2 3" key="1">
    <citation type="submission" date="2018-06" db="EMBL/GenBank/DDBJ databases">
        <title>Comparative genomics reveals the genomic features of Rhizophagus irregularis, R. cerebriforme, R. diaphanum and Gigaspora rosea, and their symbiotic lifestyle signature.</title>
        <authorList>
            <person name="Morin E."/>
            <person name="San Clemente H."/>
            <person name="Chen E.C.H."/>
            <person name="De La Providencia I."/>
            <person name="Hainaut M."/>
            <person name="Kuo A."/>
            <person name="Kohler A."/>
            <person name="Murat C."/>
            <person name="Tang N."/>
            <person name="Roy S."/>
            <person name="Loubradou J."/>
            <person name="Henrissat B."/>
            <person name="Grigoriev I.V."/>
            <person name="Corradi N."/>
            <person name="Roux C."/>
            <person name="Martin F.M."/>
        </authorList>
    </citation>
    <scope>NUCLEOTIDE SEQUENCE [LARGE SCALE GENOMIC DNA]</scope>
    <source>
        <strain evidence="2 3">DAOM 194757</strain>
    </source>
</reference>
<evidence type="ECO:0000256" key="1">
    <source>
        <dbReference type="SAM" id="MobiDB-lite"/>
    </source>
</evidence>
<dbReference type="OrthoDB" id="2442646at2759"/>
<keyword evidence="3" id="KW-1185">Reference proteome</keyword>
<comment type="caution">
    <text evidence="2">The sequence shown here is derived from an EMBL/GenBank/DDBJ whole genome shotgun (WGS) entry which is preliminary data.</text>
</comment>
<organism evidence="2 3">
    <name type="scientific">Gigaspora rosea</name>
    <dbReference type="NCBI Taxonomy" id="44941"/>
    <lineage>
        <taxon>Eukaryota</taxon>
        <taxon>Fungi</taxon>
        <taxon>Fungi incertae sedis</taxon>
        <taxon>Mucoromycota</taxon>
        <taxon>Glomeromycotina</taxon>
        <taxon>Glomeromycetes</taxon>
        <taxon>Diversisporales</taxon>
        <taxon>Gigasporaceae</taxon>
        <taxon>Gigaspora</taxon>
    </lineage>
</organism>
<feature type="compositionally biased region" description="Basic and acidic residues" evidence="1">
    <location>
        <begin position="173"/>
        <end position="193"/>
    </location>
</feature>